<gene>
    <name evidence="1" type="ORF">MANES_15G061200v8</name>
</gene>
<evidence type="ECO:0000313" key="1">
    <source>
        <dbReference type="EMBL" id="KAG8636963.1"/>
    </source>
</evidence>
<evidence type="ECO:0000313" key="2">
    <source>
        <dbReference type="Proteomes" id="UP000091857"/>
    </source>
</evidence>
<comment type="caution">
    <text evidence="1">The sequence shown here is derived from an EMBL/GenBank/DDBJ whole genome shotgun (WGS) entry which is preliminary data.</text>
</comment>
<sequence>MQYGKQPISLFPGNFVFNMDHQFLCFPVLFTVFLFILTVLRMRKKSKGKNSSPNLPPGPWKLPLIGSMHHLVGSLPHQCLRDLAKKYGPLMHLQLGEVTNIVISSPETAKHVMKTHDVTFAQRPFLLAASIVAYEFSDIAFAPYGDYWRQMRKICTLELLTGKRVKSFRSIREEEMSKLIRSLSSSAGSPINFSKMFSSLTYSITSRAAFGKIWKGEETFKSAVKKLIQLAGGFTLADVYPSIKLLHVISTTRPKLERLRQIIDEIFDNIIYEHKARKAAAKSGTDSEEQDFVDVLLNFQDGADLEFPLTNDNIKGVILDTFIAGSETSSTTVEWAMSEMLKNPRVMEKAQAEVRMVFGIEGNIDEERLHELHYLKMVIKETLRLHPPIALLLPRECRENCVINGYDIPVKSKVTVNAWAIGRDPDYWIEAERFYPERFLNSSIDYKGNNFELIPFGAGRRMCPGILFGMANVESPLARLLYYFDWKLPAGLKPENLDMLEVFGAAVKRKNELQLIPIPYFPPPPPVE</sequence>
<organism evidence="1 2">
    <name type="scientific">Manihot esculenta</name>
    <name type="common">Cassava</name>
    <name type="synonym">Jatropha manihot</name>
    <dbReference type="NCBI Taxonomy" id="3983"/>
    <lineage>
        <taxon>Eukaryota</taxon>
        <taxon>Viridiplantae</taxon>
        <taxon>Streptophyta</taxon>
        <taxon>Embryophyta</taxon>
        <taxon>Tracheophyta</taxon>
        <taxon>Spermatophyta</taxon>
        <taxon>Magnoliopsida</taxon>
        <taxon>eudicotyledons</taxon>
        <taxon>Gunneridae</taxon>
        <taxon>Pentapetalae</taxon>
        <taxon>rosids</taxon>
        <taxon>fabids</taxon>
        <taxon>Malpighiales</taxon>
        <taxon>Euphorbiaceae</taxon>
        <taxon>Crotonoideae</taxon>
        <taxon>Manihoteae</taxon>
        <taxon>Manihot</taxon>
    </lineage>
</organism>
<protein>
    <submittedName>
        <fullName evidence="1">Uncharacterized protein</fullName>
    </submittedName>
</protein>
<dbReference type="Proteomes" id="UP000091857">
    <property type="component" value="Chromosome 15"/>
</dbReference>
<dbReference type="EMBL" id="CM004401">
    <property type="protein sequence ID" value="KAG8636963.1"/>
    <property type="molecule type" value="Genomic_DNA"/>
</dbReference>
<reference evidence="2" key="1">
    <citation type="journal article" date="2016" name="Nat. Biotechnol.">
        <title>Sequencing wild and cultivated cassava and related species reveals extensive interspecific hybridization and genetic diversity.</title>
        <authorList>
            <person name="Bredeson J.V."/>
            <person name="Lyons J.B."/>
            <person name="Prochnik S.E."/>
            <person name="Wu G.A."/>
            <person name="Ha C.M."/>
            <person name="Edsinger-Gonzales E."/>
            <person name="Grimwood J."/>
            <person name="Schmutz J."/>
            <person name="Rabbi I.Y."/>
            <person name="Egesi C."/>
            <person name="Nauluvula P."/>
            <person name="Lebot V."/>
            <person name="Ndunguru J."/>
            <person name="Mkamilo G."/>
            <person name="Bart R.S."/>
            <person name="Setter T.L."/>
            <person name="Gleadow R.M."/>
            <person name="Kulakow P."/>
            <person name="Ferguson M.E."/>
            <person name="Rounsley S."/>
            <person name="Rokhsar D.S."/>
        </authorList>
    </citation>
    <scope>NUCLEOTIDE SEQUENCE [LARGE SCALE GENOMIC DNA]</scope>
    <source>
        <strain evidence="2">cv. AM560-2</strain>
    </source>
</reference>
<accession>A0ACB7GBS3</accession>
<proteinExistence type="predicted"/>
<name>A0ACB7GBS3_MANES</name>
<keyword evidence="2" id="KW-1185">Reference proteome</keyword>